<dbReference type="SUPFAM" id="SSF53613">
    <property type="entry name" value="Ribokinase-like"/>
    <property type="match status" value="1"/>
</dbReference>
<reference evidence="10 11" key="1">
    <citation type="submission" date="2017-08" db="EMBL/GenBank/DDBJ databases">
        <title>Infants hospitalized years apart are colonized by the same room-sourced microbial strains.</title>
        <authorList>
            <person name="Brooks B."/>
            <person name="Olm M.R."/>
            <person name="Firek B.A."/>
            <person name="Baker R."/>
            <person name="Thomas B.C."/>
            <person name="Morowitz M.J."/>
            <person name="Banfield J.F."/>
        </authorList>
    </citation>
    <scope>NUCLEOTIDE SEQUENCE [LARGE SCALE GENOMIC DNA]</scope>
    <source>
        <strain evidence="10">S2_003_000_R2_11</strain>
    </source>
</reference>
<comment type="caution">
    <text evidence="10">The sequence shown here is derived from an EMBL/GenBank/DDBJ whole genome shotgun (WGS) entry which is preliminary data.</text>
</comment>
<dbReference type="InterPro" id="IPR029056">
    <property type="entry name" value="Ribokinase-like"/>
</dbReference>
<evidence type="ECO:0000256" key="5">
    <source>
        <dbReference type="ARBA" id="ARBA00022840"/>
    </source>
</evidence>
<dbReference type="PRINTS" id="PR00990">
    <property type="entry name" value="RIBOKINASE"/>
</dbReference>
<dbReference type="PANTHER" id="PTHR10584">
    <property type="entry name" value="SUGAR KINASE"/>
    <property type="match status" value="1"/>
</dbReference>
<dbReference type="InterPro" id="IPR002139">
    <property type="entry name" value="Ribo/fructo_kinase"/>
</dbReference>
<keyword evidence="7" id="KW-0630">Potassium</keyword>
<dbReference type="Pfam" id="PF00294">
    <property type="entry name" value="PfkB"/>
    <property type="match status" value="1"/>
</dbReference>
<dbReference type="GO" id="GO:0004747">
    <property type="term" value="F:ribokinase activity"/>
    <property type="evidence" value="ECO:0007669"/>
    <property type="project" value="InterPro"/>
</dbReference>
<protein>
    <submittedName>
        <fullName evidence="10">Ribokinase</fullName>
    </submittedName>
</protein>
<evidence type="ECO:0000259" key="9">
    <source>
        <dbReference type="Pfam" id="PF00294"/>
    </source>
</evidence>
<name>A0A2W5S7L4_CERSP</name>
<dbReference type="InterPro" id="IPR011877">
    <property type="entry name" value="Ribokinase"/>
</dbReference>
<keyword evidence="8" id="KW-0119">Carbohydrate metabolism</keyword>
<keyword evidence="5" id="KW-0067">ATP-binding</keyword>
<evidence type="ECO:0000256" key="2">
    <source>
        <dbReference type="ARBA" id="ARBA00022723"/>
    </source>
</evidence>
<proteinExistence type="predicted"/>
<dbReference type="CDD" id="cd01174">
    <property type="entry name" value="ribokinase"/>
    <property type="match status" value="1"/>
</dbReference>
<evidence type="ECO:0000256" key="3">
    <source>
        <dbReference type="ARBA" id="ARBA00022741"/>
    </source>
</evidence>
<dbReference type="Proteomes" id="UP000248975">
    <property type="component" value="Unassembled WGS sequence"/>
</dbReference>
<dbReference type="GO" id="GO:0005524">
    <property type="term" value="F:ATP binding"/>
    <property type="evidence" value="ECO:0007669"/>
    <property type="project" value="UniProtKB-KW"/>
</dbReference>
<evidence type="ECO:0000313" key="10">
    <source>
        <dbReference type="EMBL" id="PZQ96962.1"/>
    </source>
</evidence>
<keyword evidence="4 10" id="KW-0418">Kinase</keyword>
<evidence type="ECO:0000256" key="7">
    <source>
        <dbReference type="ARBA" id="ARBA00022958"/>
    </source>
</evidence>
<evidence type="ECO:0000313" key="11">
    <source>
        <dbReference type="Proteomes" id="UP000248975"/>
    </source>
</evidence>
<sequence length="286" mass="29164">MSPVNPAVLVVGSLHYDIVVEADHLPRRDETGVGHRWFPKFGGKGGNQAVAVAKAGVPVTMLGAVGDDDFGRFLRAALDSAGVDHSKVRTVDSGSGMSVAISDAAGDYAATIVSGANLLIDPEWLSNLSWEGLSVLVLQSEVPEGINVTAARLARQNGIPVLLNAAPARPLSQEFAKLVDILVVNAIEAEMFGSGVVSNLPSAEAAARSLSMRFPTVVVTAGGAGLSYACGDKSGALAAEKVHVVSSHGAGDCFTGSLAACLARGENLEGGCRIASQAAARHVAGE</sequence>
<feature type="domain" description="Carbohydrate kinase PfkB" evidence="9">
    <location>
        <begin position="8"/>
        <end position="280"/>
    </location>
</feature>
<evidence type="ECO:0000256" key="1">
    <source>
        <dbReference type="ARBA" id="ARBA00022679"/>
    </source>
</evidence>
<dbReference type="PANTHER" id="PTHR10584:SF166">
    <property type="entry name" value="RIBOKINASE"/>
    <property type="match status" value="1"/>
</dbReference>
<keyword evidence="2" id="KW-0479">Metal-binding</keyword>
<dbReference type="AlphaFoldDB" id="A0A2W5S7L4"/>
<evidence type="ECO:0000256" key="6">
    <source>
        <dbReference type="ARBA" id="ARBA00022842"/>
    </source>
</evidence>
<evidence type="ECO:0000256" key="4">
    <source>
        <dbReference type="ARBA" id="ARBA00022777"/>
    </source>
</evidence>
<dbReference type="InterPro" id="IPR011611">
    <property type="entry name" value="PfkB_dom"/>
</dbReference>
<dbReference type="EMBL" id="QFQS01000003">
    <property type="protein sequence ID" value="PZQ96962.1"/>
    <property type="molecule type" value="Genomic_DNA"/>
</dbReference>
<keyword evidence="1" id="KW-0808">Transferase</keyword>
<organism evidence="10 11">
    <name type="scientific">Cereibacter sphaeroides</name>
    <name type="common">Rhodobacter sphaeroides</name>
    <dbReference type="NCBI Taxonomy" id="1063"/>
    <lineage>
        <taxon>Bacteria</taxon>
        <taxon>Pseudomonadati</taxon>
        <taxon>Pseudomonadota</taxon>
        <taxon>Alphaproteobacteria</taxon>
        <taxon>Rhodobacterales</taxon>
        <taxon>Paracoccaceae</taxon>
        <taxon>Cereibacter</taxon>
    </lineage>
</organism>
<dbReference type="Gene3D" id="3.40.1190.20">
    <property type="match status" value="1"/>
</dbReference>
<evidence type="ECO:0000256" key="8">
    <source>
        <dbReference type="ARBA" id="ARBA00023277"/>
    </source>
</evidence>
<keyword evidence="6" id="KW-0460">Magnesium</keyword>
<gene>
    <name evidence="10" type="ORF">DI533_15530</name>
</gene>
<dbReference type="GO" id="GO:0046872">
    <property type="term" value="F:metal ion binding"/>
    <property type="evidence" value="ECO:0007669"/>
    <property type="project" value="UniProtKB-KW"/>
</dbReference>
<accession>A0A2W5S7L4</accession>
<dbReference type="GO" id="GO:0006014">
    <property type="term" value="P:D-ribose metabolic process"/>
    <property type="evidence" value="ECO:0007669"/>
    <property type="project" value="InterPro"/>
</dbReference>
<keyword evidence="3" id="KW-0547">Nucleotide-binding</keyword>